<comment type="caution">
    <text evidence="5">The sequence shown here is derived from an EMBL/GenBank/DDBJ whole genome shotgun (WGS) entry which is preliminary data.</text>
</comment>
<dbReference type="SUPFAM" id="SSF64263">
    <property type="entry name" value="Prokaryotic ribosomal protein L17"/>
    <property type="match status" value="1"/>
</dbReference>
<name>A0A2M6WXQ9_9BACT</name>
<dbReference type="GO" id="GO:0006412">
    <property type="term" value="P:translation"/>
    <property type="evidence" value="ECO:0007669"/>
    <property type="project" value="InterPro"/>
</dbReference>
<comment type="similarity">
    <text evidence="1">Belongs to the bacterial ribosomal protein bL17 family.</text>
</comment>
<evidence type="ECO:0000313" key="5">
    <source>
        <dbReference type="EMBL" id="PIT97584.1"/>
    </source>
</evidence>
<evidence type="ECO:0000256" key="3">
    <source>
        <dbReference type="ARBA" id="ARBA00023274"/>
    </source>
</evidence>
<dbReference type="EMBL" id="PEZV01000004">
    <property type="protein sequence ID" value="PIT97584.1"/>
    <property type="molecule type" value="Genomic_DNA"/>
</dbReference>
<proteinExistence type="inferred from homology"/>
<evidence type="ECO:0000256" key="2">
    <source>
        <dbReference type="ARBA" id="ARBA00022980"/>
    </source>
</evidence>
<protein>
    <recommendedName>
        <fullName evidence="4">50S ribosomal protein L17</fullName>
    </recommendedName>
</protein>
<dbReference type="InterPro" id="IPR036373">
    <property type="entry name" value="Ribosomal_bL17_sf"/>
</dbReference>
<dbReference type="PANTHER" id="PTHR14413:SF16">
    <property type="entry name" value="LARGE RIBOSOMAL SUBUNIT PROTEIN BL17M"/>
    <property type="match status" value="1"/>
</dbReference>
<dbReference type="PANTHER" id="PTHR14413">
    <property type="entry name" value="RIBOSOMAL PROTEIN L17"/>
    <property type="match status" value="1"/>
</dbReference>
<dbReference type="Pfam" id="PF01196">
    <property type="entry name" value="Ribosomal_L17"/>
    <property type="match status" value="1"/>
</dbReference>
<keyword evidence="3" id="KW-0687">Ribonucleoprotein</keyword>
<keyword evidence="2" id="KW-0689">Ribosomal protein</keyword>
<organism evidence="5 6">
    <name type="scientific">Candidatus Berkelbacteria bacterium CG10_big_fil_rev_8_21_14_0_10_41_12</name>
    <dbReference type="NCBI Taxonomy" id="1974513"/>
    <lineage>
        <taxon>Bacteria</taxon>
        <taxon>Candidatus Berkelbacteria</taxon>
    </lineage>
</organism>
<evidence type="ECO:0000313" key="6">
    <source>
        <dbReference type="Proteomes" id="UP000228596"/>
    </source>
</evidence>
<dbReference type="GO" id="GO:0003735">
    <property type="term" value="F:structural constituent of ribosome"/>
    <property type="evidence" value="ECO:0007669"/>
    <property type="project" value="InterPro"/>
</dbReference>
<gene>
    <name evidence="5" type="ORF">COT77_00535</name>
</gene>
<evidence type="ECO:0000256" key="1">
    <source>
        <dbReference type="ARBA" id="ARBA00008777"/>
    </source>
</evidence>
<dbReference type="Gene3D" id="3.90.1030.10">
    <property type="entry name" value="Ribosomal protein L17"/>
    <property type="match status" value="1"/>
</dbReference>
<dbReference type="InterPro" id="IPR000456">
    <property type="entry name" value="Ribosomal_bL17"/>
</dbReference>
<evidence type="ECO:0000256" key="4">
    <source>
        <dbReference type="ARBA" id="ARBA00035494"/>
    </source>
</evidence>
<sequence length="125" mass="14287">MLKKLSRKSSVRNRLIQNLLASLILYEKIKTTQAKSKLVKSAYERMERYAKVKNIDNIRRLIREIGDKDAAMKLFSVSGKSFPKLRILKLGNRGGDDAPIVQISIEIKSDVIEEKEKRGDGKNKN</sequence>
<reference evidence="6" key="1">
    <citation type="submission" date="2017-09" db="EMBL/GenBank/DDBJ databases">
        <title>Depth-based differentiation of microbial function through sediment-hosted aquifers and enrichment of novel symbionts in the deep terrestrial subsurface.</title>
        <authorList>
            <person name="Probst A.J."/>
            <person name="Ladd B."/>
            <person name="Jarett J.K."/>
            <person name="Geller-Mcgrath D.E."/>
            <person name="Sieber C.M.K."/>
            <person name="Emerson J.B."/>
            <person name="Anantharaman K."/>
            <person name="Thomas B.C."/>
            <person name="Malmstrom R."/>
            <person name="Stieglmeier M."/>
            <person name="Klingl A."/>
            <person name="Woyke T."/>
            <person name="Ryan C.M."/>
            <person name="Banfield J.F."/>
        </authorList>
    </citation>
    <scope>NUCLEOTIDE SEQUENCE [LARGE SCALE GENOMIC DNA]</scope>
</reference>
<dbReference type="AlphaFoldDB" id="A0A2M6WXQ9"/>
<dbReference type="Proteomes" id="UP000228596">
    <property type="component" value="Unassembled WGS sequence"/>
</dbReference>
<accession>A0A2M6WXQ9</accession>
<dbReference type="GO" id="GO:0022625">
    <property type="term" value="C:cytosolic large ribosomal subunit"/>
    <property type="evidence" value="ECO:0007669"/>
    <property type="project" value="TreeGrafter"/>
</dbReference>